<dbReference type="AlphaFoldDB" id="A0A9P8TC37"/>
<keyword evidence="2" id="KW-1185">Reference proteome</keyword>
<dbReference type="EMBL" id="JAEUBF010001028">
    <property type="protein sequence ID" value="KAH3673264.1"/>
    <property type="molecule type" value="Genomic_DNA"/>
</dbReference>
<evidence type="ECO:0000313" key="1">
    <source>
        <dbReference type="EMBL" id="KAH3673264.1"/>
    </source>
</evidence>
<accession>A0A9P8TC37</accession>
<name>A0A9P8TC37_9ASCO</name>
<proteinExistence type="predicted"/>
<evidence type="ECO:0000313" key="2">
    <source>
        <dbReference type="Proteomes" id="UP000769528"/>
    </source>
</evidence>
<sequence>MGWFFKSKENSTSVGHQDDSEQAKELKLLNELSPEVTSFYKLQTRSNFIFQEQNTNSDLIDFKNFKLDPANSEREFINVNCSEFQSKYLECLQTDKRNLLNCDQLGTNLETCLNFQKELFGLLGLKHTKNVERFQNIVNNADDLSVKWTEKVENINNLNEEVLKDVYDARDKIWHP</sequence>
<comment type="caution">
    <text evidence="1">The sequence shown here is derived from an EMBL/GenBank/DDBJ whole genome shotgun (WGS) entry which is preliminary data.</text>
</comment>
<protein>
    <submittedName>
        <fullName evidence="1">Uncharacterized protein</fullName>
    </submittedName>
</protein>
<gene>
    <name evidence="1" type="ORF">WICMUC_003723</name>
</gene>
<dbReference type="OrthoDB" id="10485686at2759"/>
<reference evidence="1" key="1">
    <citation type="journal article" date="2021" name="Open Biol.">
        <title>Shared evolutionary footprints suggest mitochondrial oxidative damage underlies multiple complex I losses in fungi.</title>
        <authorList>
            <person name="Schikora-Tamarit M.A."/>
            <person name="Marcet-Houben M."/>
            <person name="Nosek J."/>
            <person name="Gabaldon T."/>
        </authorList>
    </citation>
    <scope>NUCLEOTIDE SEQUENCE</scope>
    <source>
        <strain evidence="1">CBS6341</strain>
    </source>
</reference>
<dbReference type="Proteomes" id="UP000769528">
    <property type="component" value="Unassembled WGS sequence"/>
</dbReference>
<reference evidence="1" key="2">
    <citation type="submission" date="2021-01" db="EMBL/GenBank/DDBJ databases">
        <authorList>
            <person name="Schikora-Tamarit M.A."/>
        </authorList>
    </citation>
    <scope>NUCLEOTIDE SEQUENCE</scope>
    <source>
        <strain evidence="1">CBS6341</strain>
    </source>
</reference>
<organism evidence="1 2">
    <name type="scientific">Wickerhamomyces mucosus</name>
    <dbReference type="NCBI Taxonomy" id="1378264"/>
    <lineage>
        <taxon>Eukaryota</taxon>
        <taxon>Fungi</taxon>
        <taxon>Dikarya</taxon>
        <taxon>Ascomycota</taxon>
        <taxon>Saccharomycotina</taxon>
        <taxon>Saccharomycetes</taxon>
        <taxon>Phaffomycetales</taxon>
        <taxon>Wickerhamomycetaceae</taxon>
        <taxon>Wickerhamomyces</taxon>
    </lineage>
</organism>